<comment type="caution">
    <text evidence="8">The sequence shown here is derived from an EMBL/GenBank/DDBJ whole genome shotgun (WGS) entry which is preliminary data.</text>
</comment>
<comment type="similarity">
    <text evidence="2">Belongs to the periplasmic pilus chaperone family.</text>
</comment>
<dbReference type="InterPro" id="IPR001829">
    <property type="entry name" value="Pili_assmbl_chaperone_bac"/>
</dbReference>
<dbReference type="RefSeq" id="WP_079752203.1">
    <property type="nucleotide sequence ID" value="NZ_CP194205.1"/>
</dbReference>
<dbReference type="PRINTS" id="PR00969">
    <property type="entry name" value="CHAPERONPILI"/>
</dbReference>
<evidence type="ECO:0000256" key="5">
    <source>
        <dbReference type="ARBA" id="ARBA00023186"/>
    </source>
</evidence>
<dbReference type="Pfam" id="PF02753">
    <property type="entry name" value="PapD_C"/>
    <property type="match status" value="1"/>
</dbReference>
<dbReference type="EMBL" id="WOAJ01000001">
    <property type="protein sequence ID" value="MUI56383.1"/>
    <property type="molecule type" value="Genomic_DNA"/>
</dbReference>
<dbReference type="GO" id="GO:0071555">
    <property type="term" value="P:cell wall organization"/>
    <property type="evidence" value="ECO:0007669"/>
    <property type="project" value="InterPro"/>
</dbReference>
<dbReference type="SUPFAM" id="SSF49354">
    <property type="entry name" value="PapD-like"/>
    <property type="match status" value="1"/>
</dbReference>
<evidence type="ECO:0000256" key="2">
    <source>
        <dbReference type="ARBA" id="ARBA00007399"/>
    </source>
</evidence>
<proteinExistence type="inferred from homology"/>
<evidence type="ECO:0000256" key="3">
    <source>
        <dbReference type="ARBA" id="ARBA00022729"/>
    </source>
</evidence>
<gene>
    <name evidence="8" type="ORF">GNQ20_00980</name>
</gene>
<keyword evidence="5" id="KW-0143">Chaperone</keyword>
<dbReference type="AlphaFoldDB" id="A0A6A9JXW6"/>
<evidence type="ECO:0000256" key="4">
    <source>
        <dbReference type="ARBA" id="ARBA00022764"/>
    </source>
</evidence>
<keyword evidence="3" id="KW-0732">Signal</keyword>
<dbReference type="GO" id="GO:0030288">
    <property type="term" value="C:outer membrane-bounded periplasmic space"/>
    <property type="evidence" value="ECO:0007669"/>
    <property type="project" value="InterPro"/>
</dbReference>
<comment type="subcellular location">
    <subcellularLocation>
        <location evidence="1">Periplasm</location>
    </subcellularLocation>
</comment>
<dbReference type="Gene3D" id="2.60.40.10">
    <property type="entry name" value="Immunoglobulins"/>
    <property type="match status" value="2"/>
</dbReference>
<reference evidence="8" key="1">
    <citation type="submission" date="2019-11" db="EMBL/GenBank/DDBJ databases">
        <title>Genomes of ocular Pseudomonas aeruginosa isolates.</title>
        <authorList>
            <person name="Khan M."/>
            <person name="Rice S.A."/>
            <person name="Willcox M.D.P."/>
            <person name="Stapleton F."/>
        </authorList>
    </citation>
    <scope>NUCLEOTIDE SEQUENCE</scope>
    <source>
        <strain evidence="8">PA206</strain>
    </source>
</reference>
<dbReference type="InterPro" id="IPR036316">
    <property type="entry name" value="Pili_assmbl_chap_C_dom_sf"/>
</dbReference>
<evidence type="ECO:0000256" key="1">
    <source>
        <dbReference type="ARBA" id="ARBA00004418"/>
    </source>
</evidence>
<dbReference type="PANTHER" id="PTHR30251:SF2">
    <property type="entry name" value="FIMBRIAL CHAPERONE YADV-RELATED"/>
    <property type="match status" value="1"/>
</dbReference>
<accession>A0A6A9JXW6</accession>
<dbReference type="InterPro" id="IPR016148">
    <property type="entry name" value="Pili_assmbl_chaperone_C"/>
</dbReference>
<name>A0A6A9JXW6_PSEAI</name>
<organism evidence="8">
    <name type="scientific">Pseudomonas aeruginosa</name>
    <dbReference type="NCBI Taxonomy" id="287"/>
    <lineage>
        <taxon>Bacteria</taxon>
        <taxon>Pseudomonadati</taxon>
        <taxon>Pseudomonadota</taxon>
        <taxon>Gammaproteobacteria</taxon>
        <taxon>Pseudomonadales</taxon>
        <taxon>Pseudomonadaceae</taxon>
        <taxon>Pseudomonas</taxon>
    </lineage>
</organism>
<dbReference type="InterPro" id="IPR050643">
    <property type="entry name" value="Periplasmic_pilus_chap"/>
</dbReference>
<dbReference type="Pfam" id="PF00345">
    <property type="entry name" value="PapD_N"/>
    <property type="match status" value="1"/>
</dbReference>
<dbReference type="InterPro" id="IPR013783">
    <property type="entry name" value="Ig-like_fold"/>
</dbReference>
<evidence type="ECO:0000259" key="6">
    <source>
        <dbReference type="Pfam" id="PF00345"/>
    </source>
</evidence>
<feature type="domain" description="Pili assembly chaperone C-terminal" evidence="7">
    <location>
        <begin position="160"/>
        <end position="222"/>
    </location>
</feature>
<protein>
    <submittedName>
        <fullName evidence="8">Fimbria/pilus periplasmic chaperone</fullName>
    </submittedName>
</protein>
<dbReference type="InterPro" id="IPR016147">
    <property type="entry name" value="Pili_assmbl_chaperone_N"/>
</dbReference>
<evidence type="ECO:0000259" key="7">
    <source>
        <dbReference type="Pfam" id="PF02753"/>
    </source>
</evidence>
<evidence type="ECO:0000313" key="8">
    <source>
        <dbReference type="EMBL" id="MUI56383.1"/>
    </source>
</evidence>
<keyword evidence="4" id="KW-0574">Periplasm</keyword>
<dbReference type="PANTHER" id="PTHR30251">
    <property type="entry name" value="PILUS ASSEMBLY CHAPERONE"/>
    <property type="match status" value="1"/>
</dbReference>
<dbReference type="SUPFAM" id="SSF49584">
    <property type="entry name" value="Periplasmic chaperone C-domain"/>
    <property type="match status" value="1"/>
</dbReference>
<dbReference type="InterPro" id="IPR008962">
    <property type="entry name" value="PapD-like_sf"/>
</dbReference>
<feature type="domain" description="Pili assembly chaperone N-terminal" evidence="6">
    <location>
        <begin position="35"/>
        <end position="134"/>
    </location>
</feature>
<sequence length="239" mass="26194">MYVLAAFLSWGWVAPLSAFADISFDGKNRFVMSGQRLSVTLVNEEGQAALARIALEWGDGASERELPMVVSKPLLRISPNARTTVEILYQGQGLPLDRESYFLLSVLDVPTKPQVENVMQVALQHHFKLFYRPALKSTHEQAMSALSWELDSAGERLQAVNAAPYYLTLSDIQAYGEGGQDCGKPLDHVMLPPNSSIPVPIPDCGRPSGLRYAVVSDAGNQRPFHATLRSGTRSGVRPN</sequence>